<dbReference type="EMBL" id="MCGR01000022">
    <property type="protein sequence ID" value="ORY81777.1"/>
    <property type="molecule type" value="Genomic_DNA"/>
</dbReference>
<organism evidence="1 2">
    <name type="scientific">Leucosporidium creatinivorum</name>
    <dbReference type="NCBI Taxonomy" id="106004"/>
    <lineage>
        <taxon>Eukaryota</taxon>
        <taxon>Fungi</taxon>
        <taxon>Dikarya</taxon>
        <taxon>Basidiomycota</taxon>
        <taxon>Pucciniomycotina</taxon>
        <taxon>Microbotryomycetes</taxon>
        <taxon>Leucosporidiales</taxon>
        <taxon>Leucosporidium</taxon>
    </lineage>
</organism>
<evidence type="ECO:0000313" key="2">
    <source>
        <dbReference type="Proteomes" id="UP000193467"/>
    </source>
</evidence>
<sequence>MGHVALEDSAPLQLQQEEPASRRLPPELVRLCLEHAQDWELATTLGIRSPRLPITSPWLEFATPLDKAILRSSLSLTPIRYALAQGHTSWSSWGTRVMVRFSLLPVLQFFLDKDPQQLQRQCRNLLPVVASAWGRTEVLEWALKSRYSMNPPRETVEEAVDDASRHGQVAVLDFWLNSGLPMHYSEKALASATIKRQLGSLEWWRNSGLPLKIGNVLDFASMEGTTVCLDWWSSSGLPVRYSKAALHSLSRTGNVPLLDWWLHSRFALLYDKEVILIATRYGQTGALTWWLQSGLEMEYRFFDIEEALEDSVGEVEKERSQRWWEMRGYDVALGTNEWTRIRDLRDEKKGVWLGTTTEANGNGRKEGR</sequence>
<evidence type="ECO:0000313" key="1">
    <source>
        <dbReference type="EMBL" id="ORY81777.1"/>
    </source>
</evidence>
<name>A0A1Y2FDS6_9BASI</name>
<dbReference type="OrthoDB" id="70387at2759"/>
<dbReference type="InterPro" id="IPR036770">
    <property type="entry name" value="Ankyrin_rpt-contain_sf"/>
</dbReference>
<dbReference type="Proteomes" id="UP000193467">
    <property type="component" value="Unassembled WGS sequence"/>
</dbReference>
<gene>
    <name evidence="1" type="ORF">BCR35DRAFT_303916</name>
</gene>
<comment type="caution">
    <text evidence="1">The sequence shown here is derived from an EMBL/GenBank/DDBJ whole genome shotgun (WGS) entry which is preliminary data.</text>
</comment>
<keyword evidence="2" id="KW-1185">Reference proteome</keyword>
<protein>
    <submittedName>
        <fullName evidence="1">Uncharacterized protein</fullName>
    </submittedName>
</protein>
<dbReference type="AlphaFoldDB" id="A0A1Y2FDS6"/>
<accession>A0A1Y2FDS6</accession>
<proteinExistence type="predicted"/>
<reference evidence="1 2" key="1">
    <citation type="submission" date="2016-07" db="EMBL/GenBank/DDBJ databases">
        <title>Pervasive Adenine N6-methylation of Active Genes in Fungi.</title>
        <authorList>
            <consortium name="DOE Joint Genome Institute"/>
            <person name="Mondo S.J."/>
            <person name="Dannebaum R.O."/>
            <person name="Kuo R.C."/>
            <person name="Labutti K."/>
            <person name="Haridas S."/>
            <person name="Kuo A."/>
            <person name="Salamov A."/>
            <person name="Ahrendt S.R."/>
            <person name="Lipzen A."/>
            <person name="Sullivan W."/>
            <person name="Andreopoulos W.B."/>
            <person name="Clum A."/>
            <person name="Lindquist E."/>
            <person name="Daum C."/>
            <person name="Ramamoorthy G.K."/>
            <person name="Gryganskyi A."/>
            <person name="Culley D."/>
            <person name="Magnuson J.K."/>
            <person name="James T.Y."/>
            <person name="O'Malley M.A."/>
            <person name="Stajich J.E."/>
            <person name="Spatafora J.W."/>
            <person name="Visel A."/>
            <person name="Grigoriev I.V."/>
        </authorList>
    </citation>
    <scope>NUCLEOTIDE SEQUENCE [LARGE SCALE GENOMIC DNA]</scope>
    <source>
        <strain evidence="1 2">62-1032</strain>
    </source>
</reference>
<dbReference type="Gene3D" id="1.25.40.20">
    <property type="entry name" value="Ankyrin repeat-containing domain"/>
    <property type="match status" value="1"/>
</dbReference>
<dbReference type="STRING" id="106004.A0A1Y2FDS6"/>
<dbReference type="InParanoid" id="A0A1Y2FDS6"/>